<dbReference type="PANTHER" id="PTHR24078">
    <property type="entry name" value="DNAJ HOMOLOG SUBFAMILY C MEMBER"/>
    <property type="match status" value="1"/>
</dbReference>
<evidence type="ECO:0000256" key="1">
    <source>
        <dbReference type="ARBA" id="ARBA00023186"/>
    </source>
</evidence>
<protein>
    <recommendedName>
        <fullName evidence="3">Chaperone DnaJ C-terminal domain-containing protein</fullName>
    </recommendedName>
</protein>
<dbReference type="PANTHER" id="PTHR24078:SF553">
    <property type="entry name" value="DNAJ HOMOLOG SUBFAMILY B MEMBER 5"/>
    <property type="match status" value="1"/>
</dbReference>
<dbReference type="GO" id="GO:0051087">
    <property type="term" value="F:protein-folding chaperone binding"/>
    <property type="evidence" value="ECO:0007669"/>
    <property type="project" value="TreeGrafter"/>
</dbReference>
<dbReference type="InterPro" id="IPR051339">
    <property type="entry name" value="DnaJ_subfamily_B"/>
</dbReference>
<dbReference type="Gene3D" id="2.60.260.20">
    <property type="entry name" value="Urease metallochaperone UreE, N-terminal domain"/>
    <property type="match status" value="2"/>
</dbReference>
<comment type="caution">
    <text evidence="4">The sequence shown here is derived from an EMBL/GenBank/DDBJ whole genome shotgun (WGS) entry which is preliminary data.</text>
</comment>
<dbReference type="SUPFAM" id="SSF49493">
    <property type="entry name" value="HSP40/DnaJ peptide-binding domain"/>
    <property type="match status" value="2"/>
</dbReference>
<feature type="region of interest" description="Disordered" evidence="2">
    <location>
        <begin position="131"/>
        <end position="159"/>
    </location>
</feature>
<evidence type="ECO:0000313" key="4">
    <source>
        <dbReference type="EMBL" id="KAH0556153.1"/>
    </source>
</evidence>
<sequence>MPNGSRPRQPTPEVTTVERPLYLTLEELFKGTNKKMKIKRKTFDETGKAQVQDRILEMYIKPGLKAGSKIKFKAVGDQEEGGTQDLHFIVSEKEHPLFRRDGDDVRATIEIDLKEALTGWKRTLATIDGKQVPLSGGGPTSPGHEERFPGLGMPKSKKPAERGDFIVKIDVRFPKSLTQTQKAKLREIL</sequence>
<proteinExistence type="predicted"/>
<dbReference type="GO" id="GO:0051082">
    <property type="term" value="F:unfolded protein binding"/>
    <property type="evidence" value="ECO:0007669"/>
    <property type="project" value="InterPro"/>
</dbReference>
<dbReference type="GO" id="GO:0005829">
    <property type="term" value="C:cytosol"/>
    <property type="evidence" value="ECO:0007669"/>
    <property type="project" value="TreeGrafter"/>
</dbReference>
<dbReference type="CDD" id="cd10747">
    <property type="entry name" value="DnaJ_C"/>
    <property type="match status" value="1"/>
</dbReference>
<dbReference type="InterPro" id="IPR008971">
    <property type="entry name" value="HSP40/DnaJ_pept-bd"/>
</dbReference>
<keyword evidence="5" id="KW-1185">Reference proteome</keyword>
<evidence type="ECO:0000259" key="3">
    <source>
        <dbReference type="Pfam" id="PF01556"/>
    </source>
</evidence>
<dbReference type="FunFam" id="2.60.260.20:FF:000013">
    <property type="entry name" value="DnaJ subfamily B member 11"/>
    <property type="match status" value="1"/>
</dbReference>
<dbReference type="FunFam" id="2.60.260.20:FF:000002">
    <property type="entry name" value="Dnaj homolog subfamily b member"/>
    <property type="match status" value="1"/>
</dbReference>
<dbReference type="Proteomes" id="UP000750711">
    <property type="component" value="Unassembled WGS sequence"/>
</dbReference>
<keyword evidence="1" id="KW-0143">Chaperone</keyword>
<dbReference type="InterPro" id="IPR002939">
    <property type="entry name" value="DnaJ_C"/>
</dbReference>
<organism evidence="4 5">
    <name type="scientific">Trichoglossum hirsutum</name>
    <dbReference type="NCBI Taxonomy" id="265104"/>
    <lineage>
        <taxon>Eukaryota</taxon>
        <taxon>Fungi</taxon>
        <taxon>Dikarya</taxon>
        <taxon>Ascomycota</taxon>
        <taxon>Pezizomycotina</taxon>
        <taxon>Geoglossomycetes</taxon>
        <taxon>Geoglossales</taxon>
        <taxon>Geoglossaceae</taxon>
        <taxon>Trichoglossum</taxon>
    </lineage>
</organism>
<dbReference type="EMBL" id="JAGHQM010001205">
    <property type="protein sequence ID" value="KAH0556153.1"/>
    <property type="molecule type" value="Genomic_DNA"/>
</dbReference>
<name>A0A9P8RLD4_9PEZI</name>
<feature type="domain" description="Chaperone DnaJ C-terminal" evidence="3">
    <location>
        <begin position="18"/>
        <end position="174"/>
    </location>
</feature>
<dbReference type="GO" id="GO:0006413">
    <property type="term" value="P:translational initiation"/>
    <property type="evidence" value="ECO:0007669"/>
    <property type="project" value="TreeGrafter"/>
</dbReference>
<evidence type="ECO:0000313" key="5">
    <source>
        <dbReference type="Proteomes" id="UP000750711"/>
    </source>
</evidence>
<dbReference type="GO" id="GO:0006457">
    <property type="term" value="P:protein folding"/>
    <property type="evidence" value="ECO:0007669"/>
    <property type="project" value="InterPro"/>
</dbReference>
<dbReference type="Pfam" id="PF01556">
    <property type="entry name" value="DnaJ_C"/>
    <property type="match status" value="1"/>
</dbReference>
<evidence type="ECO:0000256" key="2">
    <source>
        <dbReference type="SAM" id="MobiDB-lite"/>
    </source>
</evidence>
<reference evidence="4" key="1">
    <citation type="submission" date="2021-03" db="EMBL/GenBank/DDBJ databases">
        <title>Comparative genomics and phylogenomic investigation of the class Geoglossomycetes provide insights into ecological specialization and systematics.</title>
        <authorList>
            <person name="Melie T."/>
            <person name="Pirro S."/>
            <person name="Miller A.N."/>
            <person name="Quandt A."/>
        </authorList>
    </citation>
    <scope>NUCLEOTIDE SEQUENCE</scope>
    <source>
        <strain evidence="4">CAQ_001_2017</strain>
    </source>
</reference>
<dbReference type="AlphaFoldDB" id="A0A9P8RLD4"/>
<accession>A0A9P8RLD4</accession>
<gene>
    <name evidence="4" type="ORF">GP486_005912</name>
</gene>